<protein>
    <submittedName>
        <fullName evidence="2">Uncharacterized protein</fullName>
    </submittedName>
</protein>
<feature type="region of interest" description="Disordered" evidence="1">
    <location>
        <begin position="46"/>
        <end position="145"/>
    </location>
</feature>
<name>A0A9J6G6I9_HAELO</name>
<evidence type="ECO:0000313" key="3">
    <source>
        <dbReference type="Proteomes" id="UP000821853"/>
    </source>
</evidence>
<feature type="compositionally biased region" description="Low complexity" evidence="1">
    <location>
        <begin position="71"/>
        <end position="81"/>
    </location>
</feature>
<feature type="compositionally biased region" description="Basic residues" evidence="1">
    <location>
        <begin position="129"/>
        <end position="143"/>
    </location>
</feature>
<organism evidence="2 3">
    <name type="scientific">Haemaphysalis longicornis</name>
    <name type="common">Bush tick</name>
    <dbReference type="NCBI Taxonomy" id="44386"/>
    <lineage>
        <taxon>Eukaryota</taxon>
        <taxon>Metazoa</taxon>
        <taxon>Ecdysozoa</taxon>
        <taxon>Arthropoda</taxon>
        <taxon>Chelicerata</taxon>
        <taxon>Arachnida</taxon>
        <taxon>Acari</taxon>
        <taxon>Parasitiformes</taxon>
        <taxon>Ixodida</taxon>
        <taxon>Ixodoidea</taxon>
        <taxon>Ixodidae</taxon>
        <taxon>Haemaphysalinae</taxon>
        <taxon>Haemaphysalis</taxon>
    </lineage>
</organism>
<gene>
    <name evidence="2" type="ORF">HPB48_016226</name>
</gene>
<feature type="compositionally biased region" description="Polar residues" evidence="1">
    <location>
        <begin position="57"/>
        <end position="69"/>
    </location>
</feature>
<dbReference type="VEuPathDB" id="VectorBase:HLOH_053980"/>
<dbReference type="EMBL" id="JABSTR010000006">
    <property type="protein sequence ID" value="KAH9374022.1"/>
    <property type="molecule type" value="Genomic_DNA"/>
</dbReference>
<evidence type="ECO:0000313" key="2">
    <source>
        <dbReference type="EMBL" id="KAH9374022.1"/>
    </source>
</evidence>
<sequence>MAPRPPRHPRRASKHCPLSGLAGQLVILSDGLGQYRSLDIFHVGGGEGGGISQQQQRRPSNASWRTPGNTARAAGSASSSAPEVEQPFHWESPARGAEETARSDFPRRARQPHQANPLATFPDTYSPRRQPHKHATLPRHWRRDRSDATRAEWLISPVLRLSGAAASAKG</sequence>
<dbReference type="AlphaFoldDB" id="A0A9J6G6I9"/>
<reference evidence="2 3" key="1">
    <citation type="journal article" date="2020" name="Cell">
        <title>Large-Scale Comparative Analyses of Tick Genomes Elucidate Their Genetic Diversity and Vector Capacities.</title>
        <authorList>
            <consortium name="Tick Genome and Microbiome Consortium (TIGMIC)"/>
            <person name="Jia N."/>
            <person name="Wang J."/>
            <person name="Shi W."/>
            <person name="Du L."/>
            <person name="Sun Y."/>
            <person name="Zhan W."/>
            <person name="Jiang J.F."/>
            <person name="Wang Q."/>
            <person name="Zhang B."/>
            <person name="Ji P."/>
            <person name="Bell-Sakyi L."/>
            <person name="Cui X.M."/>
            <person name="Yuan T.T."/>
            <person name="Jiang B.G."/>
            <person name="Yang W.F."/>
            <person name="Lam T.T."/>
            <person name="Chang Q.C."/>
            <person name="Ding S.J."/>
            <person name="Wang X.J."/>
            <person name="Zhu J.G."/>
            <person name="Ruan X.D."/>
            <person name="Zhao L."/>
            <person name="Wei J.T."/>
            <person name="Ye R.Z."/>
            <person name="Que T.C."/>
            <person name="Du C.H."/>
            <person name="Zhou Y.H."/>
            <person name="Cheng J.X."/>
            <person name="Dai P.F."/>
            <person name="Guo W.B."/>
            <person name="Han X.H."/>
            <person name="Huang E.J."/>
            <person name="Li L.F."/>
            <person name="Wei W."/>
            <person name="Gao Y.C."/>
            <person name="Liu J.Z."/>
            <person name="Shao H.Z."/>
            <person name="Wang X."/>
            <person name="Wang C.C."/>
            <person name="Yang T.C."/>
            <person name="Huo Q.B."/>
            <person name="Li W."/>
            <person name="Chen H.Y."/>
            <person name="Chen S.E."/>
            <person name="Zhou L.G."/>
            <person name="Ni X.B."/>
            <person name="Tian J.H."/>
            <person name="Sheng Y."/>
            <person name="Liu T."/>
            <person name="Pan Y.S."/>
            <person name="Xia L.Y."/>
            <person name="Li J."/>
            <person name="Zhao F."/>
            <person name="Cao W.C."/>
        </authorList>
    </citation>
    <scope>NUCLEOTIDE SEQUENCE [LARGE SCALE GENOMIC DNA]</scope>
    <source>
        <strain evidence="2">HaeL-2018</strain>
    </source>
</reference>
<comment type="caution">
    <text evidence="2">The sequence shown here is derived from an EMBL/GenBank/DDBJ whole genome shotgun (WGS) entry which is preliminary data.</text>
</comment>
<evidence type="ECO:0000256" key="1">
    <source>
        <dbReference type="SAM" id="MobiDB-lite"/>
    </source>
</evidence>
<feature type="compositionally biased region" description="Basic and acidic residues" evidence="1">
    <location>
        <begin position="96"/>
        <end position="107"/>
    </location>
</feature>
<accession>A0A9J6G6I9</accession>
<dbReference type="Proteomes" id="UP000821853">
    <property type="component" value="Chromosome 4"/>
</dbReference>
<keyword evidence="3" id="KW-1185">Reference proteome</keyword>
<proteinExistence type="predicted"/>